<evidence type="ECO:0000313" key="4">
    <source>
        <dbReference type="Proteomes" id="UP001652680"/>
    </source>
</evidence>
<evidence type="ECO:0000259" key="2">
    <source>
        <dbReference type="SMART" id="SM00460"/>
    </source>
</evidence>
<protein>
    <recommendedName>
        <fullName evidence="2">Transglutaminase-like domain-containing protein</fullName>
    </recommendedName>
</protein>
<dbReference type="InterPro" id="IPR014756">
    <property type="entry name" value="Ig_E-set"/>
</dbReference>
<accession>A0ABM5HKC6</accession>
<dbReference type="InterPro" id="IPR038765">
    <property type="entry name" value="Papain-like_cys_pep_sf"/>
</dbReference>
<proteinExistence type="inferred from homology"/>
<dbReference type="SUPFAM" id="SSF49309">
    <property type="entry name" value="Transglutaminase, two C-terminal domains"/>
    <property type="match status" value="2"/>
</dbReference>
<keyword evidence="4" id="KW-1185">Reference proteome</keyword>
<dbReference type="EnsemblMetazoa" id="XM_017126167.2">
    <property type="protein sequence ID" value="XP_016981656.2"/>
    <property type="gene ID" value="LOC108046472"/>
</dbReference>
<dbReference type="InterPro" id="IPR008958">
    <property type="entry name" value="Transglutaminase_C"/>
</dbReference>
<dbReference type="Gene3D" id="2.60.40.10">
    <property type="entry name" value="Immunoglobulins"/>
    <property type="match status" value="3"/>
</dbReference>
<dbReference type="Pfam" id="PF01841">
    <property type="entry name" value="Transglut_core"/>
    <property type="match status" value="1"/>
</dbReference>
<dbReference type="InterPro" id="IPR013783">
    <property type="entry name" value="Ig-like_fold"/>
</dbReference>
<dbReference type="Pfam" id="PF00868">
    <property type="entry name" value="Transglut_N"/>
    <property type="match status" value="1"/>
</dbReference>
<evidence type="ECO:0000256" key="1">
    <source>
        <dbReference type="ARBA" id="ARBA00005968"/>
    </source>
</evidence>
<dbReference type="InterPro" id="IPR001102">
    <property type="entry name" value="Transglutaminase_N"/>
</dbReference>
<dbReference type="SUPFAM" id="SSF81296">
    <property type="entry name" value="E set domains"/>
    <property type="match status" value="1"/>
</dbReference>
<dbReference type="PANTHER" id="PTHR11590">
    <property type="entry name" value="PROTEIN-GLUTAMINE GAMMA-GLUTAMYLTRANSFERASE"/>
    <property type="match status" value="1"/>
</dbReference>
<dbReference type="InterPro" id="IPR023608">
    <property type="entry name" value="Transglutaminase_animal"/>
</dbReference>
<dbReference type="InterPro" id="IPR050779">
    <property type="entry name" value="Transglutaminase"/>
</dbReference>
<dbReference type="PANTHER" id="PTHR11590:SF69">
    <property type="entry name" value="RE08173P"/>
    <property type="match status" value="1"/>
</dbReference>
<organism evidence="3 4">
    <name type="scientific">Drosophila rhopaloa</name>
    <name type="common">Fruit fly</name>
    <dbReference type="NCBI Taxonomy" id="1041015"/>
    <lineage>
        <taxon>Eukaryota</taxon>
        <taxon>Metazoa</taxon>
        <taxon>Ecdysozoa</taxon>
        <taxon>Arthropoda</taxon>
        <taxon>Hexapoda</taxon>
        <taxon>Insecta</taxon>
        <taxon>Pterygota</taxon>
        <taxon>Neoptera</taxon>
        <taxon>Endopterygota</taxon>
        <taxon>Diptera</taxon>
        <taxon>Brachycera</taxon>
        <taxon>Muscomorpha</taxon>
        <taxon>Ephydroidea</taxon>
        <taxon>Drosophilidae</taxon>
        <taxon>Drosophila</taxon>
        <taxon>Sophophora</taxon>
    </lineage>
</organism>
<dbReference type="Gene3D" id="3.90.260.10">
    <property type="entry name" value="Transglutaminase-like"/>
    <property type="match status" value="1"/>
</dbReference>
<reference evidence="3" key="2">
    <citation type="submission" date="2025-05" db="UniProtKB">
        <authorList>
            <consortium name="EnsemblMetazoa"/>
        </authorList>
    </citation>
    <scope>IDENTIFICATION</scope>
</reference>
<dbReference type="SMART" id="SM00460">
    <property type="entry name" value="TGc"/>
    <property type="match status" value="1"/>
</dbReference>
<name>A0ABM5HKC6_DRORH</name>
<reference evidence="4" key="1">
    <citation type="journal article" date="2021" name="Elife">
        <title>Highly contiguous assemblies of 101 drosophilid genomes.</title>
        <authorList>
            <person name="Kim B.Y."/>
            <person name="Wang J.R."/>
            <person name="Miller D.E."/>
            <person name="Barmina O."/>
            <person name="Delaney E."/>
            <person name="Thompson A."/>
            <person name="Comeault A.A."/>
            <person name="Peede D."/>
            <person name="D'Agostino E.R."/>
            <person name="Pelaez J."/>
            <person name="Aguilar J.M."/>
            <person name="Haji D."/>
            <person name="Matsunaga T."/>
            <person name="Armstrong E.E."/>
            <person name="Zych M."/>
            <person name="Ogawa Y."/>
            <person name="Stamenkovic-Radak M."/>
            <person name="Jelic M."/>
            <person name="Veselinovic M.S."/>
            <person name="Tanaskovic M."/>
            <person name="Eric P."/>
            <person name="Gao J.J."/>
            <person name="Katoh T.K."/>
            <person name="Toda M.J."/>
            <person name="Watabe H."/>
            <person name="Watada M."/>
            <person name="Davis J.S."/>
            <person name="Moyle L.C."/>
            <person name="Manoli G."/>
            <person name="Bertolini E."/>
            <person name="Kostal V."/>
            <person name="Hawley R.S."/>
            <person name="Takahashi A."/>
            <person name="Jones C.D."/>
            <person name="Price D.K."/>
            <person name="Whiteman N."/>
            <person name="Kopp A."/>
            <person name="Matute D.R."/>
            <person name="Petrov D.A."/>
        </authorList>
    </citation>
    <scope>NUCLEOTIDE SEQUENCE [LARGE SCALE GENOMIC DNA]</scope>
</reference>
<dbReference type="InterPro" id="IPR036985">
    <property type="entry name" value="Transglutaminase-like_sf"/>
</dbReference>
<dbReference type="RefSeq" id="XP_016981656.2">
    <property type="nucleotide sequence ID" value="XM_017126167.2"/>
</dbReference>
<dbReference type="PIRSF" id="PIRSF000459">
    <property type="entry name" value="TGM_EBP42"/>
    <property type="match status" value="1"/>
</dbReference>
<dbReference type="SUPFAM" id="SSF54001">
    <property type="entry name" value="Cysteine proteinases"/>
    <property type="match status" value="1"/>
</dbReference>
<dbReference type="Pfam" id="PF00927">
    <property type="entry name" value="Transglut_C"/>
    <property type="match status" value="2"/>
</dbReference>
<dbReference type="Proteomes" id="UP001652680">
    <property type="component" value="Unassembled WGS sequence"/>
</dbReference>
<dbReference type="InterPro" id="IPR036238">
    <property type="entry name" value="Transglutaminase_C_sf"/>
</dbReference>
<dbReference type="InterPro" id="IPR002931">
    <property type="entry name" value="Transglutaminase-like"/>
</dbReference>
<sequence>MSHNFNMLSWLNRLLPHNEPRNLNPFLSRRPSSEHEDATGTTVLGVLKVDPCMEENHKKHHTRYFNAAAKDALIVRRGEPFRLRIHFDRDYSPSNDSISFIFSVADDTEAQPGMGTFSALVPHDAIDYLGDPLEWGAGIESIDGGTLTVLIKPPANCPVTQWQMEIDTKLYGRGSSYSMALPIYVLFNPWCPDDQVYLEDSAQRKEYVLNDTTIIWVGFSNSMHQVPWKVGQFEHDILECSLHVLGAVGKIPPALRGDPVRVARSLSALVNVFDDNGILWGKWSETNDYSGGVAPFDWTGSMEILQKYYKNKKPVKYAQCWVFGGVLATIARSLGIPTRIISCFNSAHDIKGSLTLDIIYDSNNNNLSPESSWNFHVWNELWMKRPDLGVGQHGPFDGWQVVDSTPQERSMGLYQLGPAPVSAVKNGEVQISYECNFVFAEVNADMVKWRYTGPNVPVKLLSTDTQYIGQNLSTKAVLKWEREDVTANYKFAERSKEERSTMFKALKKSNNAYSKLYLNDTFKDIEFDMEVNHDIKIGEDFSVVLKMTNKSESTAHVAAGEISCDTILYNGKGALEVKAQDFELELQPQSTGYVHLNVVFKDYFEKLRPHAAFQITATAKIKDTKYEHYANENFMLRKPDIKFKFGDSEIVVDKEIDVIVRLENPLPIPLQKGIFTVEGPGIKKPLKLKVIEVPVGGTAAGTFKYTPPYAGRGTLLAKFTSKELDDVSGYKHYEVEPQS</sequence>
<comment type="similarity">
    <text evidence="1">Belongs to the transglutaminase superfamily. Transglutaminase family.</text>
</comment>
<evidence type="ECO:0000313" key="3">
    <source>
        <dbReference type="EnsemblMetazoa" id="XP_016981656.2"/>
    </source>
</evidence>
<feature type="domain" description="Transglutaminase-like" evidence="2">
    <location>
        <begin position="312"/>
        <end position="406"/>
    </location>
</feature>
<dbReference type="GeneID" id="108046472"/>